<dbReference type="STRING" id="35760.BCHO_1071"/>
<evidence type="ECO:0000313" key="3">
    <source>
        <dbReference type="Proteomes" id="UP000028995"/>
    </source>
</evidence>
<dbReference type="Proteomes" id="UP000229907">
    <property type="component" value="Chromosome"/>
</dbReference>
<protein>
    <submittedName>
        <fullName evidence="2">Uncharacterized protein</fullName>
    </submittedName>
</protein>
<dbReference type="AlphaFoldDB" id="A0A087AFN6"/>
<dbReference type="OrthoDB" id="9907882at2"/>
<accession>A0A087AFN6</accession>
<reference evidence="2 3" key="1">
    <citation type="submission" date="2014-03" db="EMBL/GenBank/DDBJ databases">
        <title>Genomics of Bifidobacteria.</title>
        <authorList>
            <person name="Ventura M."/>
            <person name="Milani C."/>
            <person name="Lugli G.A."/>
        </authorList>
    </citation>
    <scope>NUCLEOTIDE SEQUENCE [LARGE SCALE GENOMIC DNA]</scope>
    <source>
        <strain evidence="2 3">LMG 10510</strain>
    </source>
</reference>
<evidence type="ECO:0000313" key="1">
    <source>
        <dbReference type="EMBL" id="ATU20646.1"/>
    </source>
</evidence>
<dbReference type="eggNOG" id="ENOG5032ACT">
    <property type="taxonomic scope" value="Bacteria"/>
</dbReference>
<evidence type="ECO:0000313" key="4">
    <source>
        <dbReference type="Proteomes" id="UP000229907"/>
    </source>
</evidence>
<sequence length="61" mass="7004">MKHMMRMMTIPGLDDSLRLEEHRQESMRTAQRNLRKQTKARAAAAIMTGLAARRKTAHKNG</sequence>
<dbReference type="EMBL" id="JGYU01000004">
    <property type="protein sequence ID" value="KFI57586.1"/>
    <property type="molecule type" value="Genomic_DNA"/>
</dbReference>
<keyword evidence="3" id="KW-1185">Reference proteome</keyword>
<organism evidence="2 3">
    <name type="scientific">Bifidobacterium choerinum</name>
    <dbReference type="NCBI Taxonomy" id="35760"/>
    <lineage>
        <taxon>Bacteria</taxon>
        <taxon>Bacillati</taxon>
        <taxon>Actinomycetota</taxon>
        <taxon>Actinomycetes</taxon>
        <taxon>Bifidobacteriales</taxon>
        <taxon>Bifidobacteriaceae</taxon>
        <taxon>Bifidobacterium</taxon>
    </lineage>
</organism>
<dbReference type="RefSeq" id="WP_024541413.1">
    <property type="nucleotide sequence ID" value="NZ_CP018044.1"/>
</dbReference>
<proteinExistence type="predicted"/>
<evidence type="ECO:0000313" key="2">
    <source>
        <dbReference type="EMBL" id="KFI57586.1"/>
    </source>
</evidence>
<dbReference type="KEGG" id="bcho:BcFMB_06610"/>
<name>A0A087AFN6_9BIFI</name>
<dbReference type="Proteomes" id="UP000028995">
    <property type="component" value="Unassembled WGS sequence"/>
</dbReference>
<dbReference type="EMBL" id="CP018044">
    <property type="protein sequence ID" value="ATU20646.1"/>
    <property type="molecule type" value="Genomic_DNA"/>
</dbReference>
<reference evidence="1 4" key="2">
    <citation type="submission" date="2016-11" db="EMBL/GenBank/DDBJ databases">
        <title>complete genome sequence of Bifidobacterium choerinum strain FMB-1.</title>
        <authorList>
            <person name="Park C.-S."/>
            <person name="Jung D.-H."/>
            <person name="Choi D.-S."/>
        </authorList>
    </citation>
    <scope>NUCLEOTIDE SEQUENCE [LARGE SCALE GENOMIC DNA]</scope>
    <source>
        <strain evidence="1 4">FMB-1</strain>
    </source>
</reference>
<gene>
    <name evidence="1" type="ORF">BcFMB_06610</name>
    <name evidence="2" type="ORF">BCHO_1071</name>
</gene>